<dbReference type="SUPFAM" id="SSF143100">
    <property type="entry name" value="TTHA1013/TTHA0281-like"/>
    <property type="match status" value="1"/>
</dbReference>
<dbReference type="EMBL" id="QSHU01000014">
    <property type="protein sequence ID" value="RHC38522.1"/>
    <property type="molecule type" value="Genomic_DNA"/>
</dbReference>
<evidence type="ECO:0000313" key="23">
    <source>
        <dbReference type="EMBL" id="RHC38522.1"/>
    </source>
</evidence>
<evidence type="ECO:0000313" key="52">
    <source>
        <dbReference type="Proteomes" id="UP000286341"/>
    </source>
</evidence>
<dbReference type="EMBL" id="QSQP01000016">
    <property type="protein sequence ID" value="RGK41408.1"/>
    <property type="molecule type" value="Genomic_DNA"/>
</dbReference>
<reference evidence="8" key="6">
    <citation type="journal article" date="2020" name="Cell Host Microbe">
        <title>Functional and Genomic Variation between Human-Derived Isolates of Lachnospiraceae Reveals Inter- and Intra-Species Diversity.</title>
        <authorList>
            <person name="Sorbara M.T."/>
            <person name="Littmann E.R."/>
            <person name="Fontana E."/>
            <person name="Moody T.U."/>
            <person name="Kohout C.E."/>
            <person name="Gjonbalaj M."/>
            <person name="Eaton V."/>
            <person name="Seok R."/>
            <person name="Leiner I.M."/>
            <person name="Pamer E.G."/>
        </authorList>
    </citation>
    <scope>NUCLEOTIDE SEQUENCE</scope>
    <source>
        <strain evidence="8">MSK.17.79</strain>
    </source>
</reference>
<evidence type="ECO:0000259" key="1">
    <source>
        <dbReference type="Pfam" id="PF15919"/>
    </source>
</evidence>
<evidence type="ECO:0000313" key="12">
    <source>
        <dbReference type="EMBL" id="RGN23109.1"/>
    </source>
</evidence>
<dbReference type="EMBL" id="JAAILW010000029">
    <property type="protein sequence ID" value="NSC28192.1"/>
    <property type="molecule type" value="Genomic_DNA"/>
</dbReference>
<evidence type="ECO:0000313" key="7">
    <source>
        <dbReference type="EMBL" id="MDB8019316.1"/>
    </source>
</evidence>
<dbReference type="Proteomes" id="UP000286104">
    <property type="component" value="Unassembled WGS sequence"/>
</dbReference>
<reference evidence="30 54" key="5">
    <citation type="submission" date="2019-09" db="EMBL/GenBank/DDBJ databases">
        <title>Strain-level analysis of Eubacterium rectale using genomes from metagenomes.</title>
        <authorList>
            <person name="Karcher N."/>
            <person name="Segata N."/>
        </authorList>
    </citation>
    <scope>NUCLEOTIDE SEQUENCE [LARGE SCALE GENOMIC DNA]</scope>
    <source>
        <strain evidence="30 54">L2-21</strain>
    </source>
</reference>
<evidence type="ECO:0000313" key="29">
    <source>
        <dbReference type="EMBL" id="RHL80093.1"/>
    </source>
</evidence>
<evidence type="ECO:0000313" key="42">
    <source>
        <dbReference type="Proteomes" id="UP000283683"/>
    </source>
</evidence>
<dbReference type="Proteomes" id="UP000283297">
    <property type="component" value="Unassembled WGS sequence"/>
</dbReference>
<evidence type="ECO:0000313" key="51">
    <source>
        <dbReference type="Proteomes" id="UP000286220"/>
    </source>
</evidence>
<evidence type="ECO:0000313" key="54">
    <source>
        <dbReference type="Proteomes" id="UP000324325"/>
    </source>
</evidence>
<evidence type="ECO:0000313" key="53">
    <source>
        <dbReference type="Proteomes" id="UP000286581"/>
    </source>
</evidence>
<evidence type="ECO:0000313" key="39">
    <source>
        <dbReference type="Proteomes" id="UP000283297"/>
    </source>
</evidence>
<dbReference type="Proteomes" id="UP000285865">
    <property type="component" value="Unassembled WGS sequence"/>
</dbReference>
<dbReference type="Proteomes" id="UP000260717">
    <property type="component" value="Unassembled WGS sequence"/>
</dbReference>
<evidence type="ECO:0000313" key="4">
    <source>
        <dbReference type="EMBL" id="MCB6939226.1"/>
    </source>
</evidence>
<dbReference type="EMBL" id="QSFZ01000010">
    <property type="protein sequence ID" value="RHA91447.1"/>
    <property type="molecule type" value="Genomic_DNA"/>
</dbReference>
<evidence type="ECO:0000313" key="14">
    <source>
        <dbReference type="EMBL" id="RGT78070.1"/>
    </source>
</evidence>
<dbReference type="RefSeq" id="WP_012741956.1">
    <property type="nucleotide sequence ID" value="NZ_CP092643.1"/>
</dbReference>
<evidence type="ECO:0000313" key="15">
    <source>
        <dbReference type="EMBL" id="RGU22804.1"/>
    </source>
</evidence>
<evidence type="ECO:0000313" key="49">
    <source>
        <dbReference type="Proteomes" id="UP000286104"/>
    </source>
</evidence>
<dbReference type="Proteomes" id="UP000095673">
    <property type="component" value="Unassembled WGS sequence"/>
</dbReference>
<reference evidence="34 35" key="3">
    <citation type="submission" date="2018-08" db="EMBL/GenBank/DDBJ databases">
        <title>A genome reference for cultivated species of the human gut microbiota.</title>
        <authorList>
            <person name="Zou Y."/>
            <person name="Xue W."/>
            <person name="Luo G."/>
        </authorList>
    </citation>
    <scope>NUCLEOTIDE SEQUENCE [LARGE SCALE GENOMIC DNA]</scope>
    <source>
        <strain evidence="17 42">AF06-19</strain>
        <strain evidence="16 53">AF12-8</strain>
        <strain evidence="15 44">AF17-27</strain>
        <strain evidence="14 45">AF18-16LB</strain>
        <strain evidence="13 37">AF25-15</strain>
        <strain evidence="29 38">AF36-2BH</strain>
        <strain evidence="28 39">AF38-24</strain>
        <strain evidence="27 50">AF39-14AC</strain>
        <strain evidence="26 48">AM16-11</strain>
        <strain evidence="25 41">AM26-2LB</strain>
        <strain evidence="24 46">AM30-13AC</strain>
        <strain evidence="23 49">AM36-3AA</strain>
        <strain evidence="22 51">AM42-17AT</strain>
        <strain evidence="21 52">AM44-1AT</strain>
        <strain evidence="20 43">AM47-6BH</strain>
        <strain evidence="19 40">AM48-7</strain>
        <strain evidence="18 47">AM54-25XD</strain>
        <strain evidence="12 35">OM05-6AA</strain>
        <strain evidence="11 34">OM08-12AT</strain>
        <strain evidence="10 36">TF11-15AC</strain>
    </source>
</reference>
<dbReference type="EMBL" id="QSUG01000007">
    <property type="protein sequence ID" value="RGN23109.1"/>
    <property type="molecule type" value="Genomic_DNA"/>
</dbReference>
<dbReference type="Proteomes" id="UP000283501">
    <property type="component" value="Unassembled WGS sequence"/>
</dbReference>
<protein>
    <submittedName>
        <fullName evidence="8">HicB family protein</fullName>
    </submittedName>
    <submittedName>
        <fullName evidence="9">Pilus assembly protein HicB</fullName>
    </submittedName>
    <submittedName>
        <fullName evidence="4">Type II toxin-antitoxin system HicB family antitoxin</fullName>
    </submittedName>
    <submittedName>
        <fullName evidence="3">Uncharacterized protein family (UPF0150)</fullName>
    </submittedName>
</protein>
<feature type="domain" description="HicB-like antitoxin of toxin-antitoxin system" evidence="1">
    <location>
        <begin position="5"/>
        <end position="115"/>
    </location>
</feature>
<reference evidence="31 32" key="2">
    <citation type="submission" date="2015-09" db="EMBL/GenBank/DDBJ databases">
        <authorList>
            <consortium name="Pathogen Informatics"/>
        </authorList>
    </citation>
    <scope>NUCLEOTIDE SEQUENCE [LARGE SCALE GENOMIC DNA]</scope>
    <source>
        <strain evidence="3 31">2789STDY5608860</strain>
        <strain evidence="2 32">2789STDY5834968</strain>
    </source>
</reference>
<dbReference type="EMBL" id="QROF01000021">
    <property type="protein sequence ID" value="RHL01817.1"/>
    <property type="molecule type" value="Genomic_DNA"/>
</dbReference>
<evidence type="ECO:0000313" key="21">
    <source>
        <dbReference type="EMBL" id="RHA15587.1"/>
    </source>
</evidence>
<evidence type="ECO:0000313" key="48">
    <source>
        <dbReference type="Proteomes" id="UP000285865"/>
    </source>
</evidence>
<dbReference type="OrthoDB" id="5419659at2"/>
<evidence type="ECO:0000313" key="30">
    <source>
        <dbReference type="EMBL" id="TYL59345.1"/>
    </source>
</evidence>
<dbReference type="Proteomes" id="UP000283765">
    <property type="component" value="Unassembled WGS sequence"/>
</dbReference>
<dbReference type="Proteomes" id="UP000286220">
    <property type="component" value="Unassembled WGS sequence"/>
</dbReference>
<dbReference type="EMBL" id="QSAZ01000003">
    <property type="protein sequence ID" value="RGW88592.1"/>
    <property type="molecule type" value="Genomic_DNA"/>
</dbReference>
<dbReference type="Proteomes" id="UP000266066">
    <property type="component" value="Unassembled WGS sequence"/>
</dbReference>
<evidence type="ECO:0000313" key="43">
    <source>
        <dbReference type="Proteomes" id="UP000283721"/>
    </source>
</evidence>
<dbReference type="Pfam" id="PF15919">
    <property type="entry name" value="HicB_lk_antitox"/>
    <property type="match status" value="1"/>
</dbReference>
<evidence type="ECO:0000313" key="33">
    <source>
        <dbReference type="Proteomes" id="UP000245905"/>
    </source>
</evidence>
<evidence type="ECO:0000313" key="9">
    <source>
        <dbReference type="EMBL" id="PWE82709.1"/>
    </source>
</evidence>
<evidence type="ECO:0000313" key="37">
    <source>
        <dbReference type="Proteomes" id="UP000266066"/>
    </source>
</evidence>
<evidence type="ECO:0000313" key="44">
    <source>
        <dbReference type="Proteomes" id="UP000283765"/>
    </source>
</evidence>
<dbReference type="Proteomes" id="UP001197741">
    <property type="component" value="Unassembled WGS sequence"/>
</dbReference>
<evidence type="ECO:0000313" key="45">
    <source>
        <dbReference type="Proteomes" id="UP000284296"/>
    </source>
</evidence>
<evidence type="ECO:0000313" key="50">
    <source>
        <dbReference type="Proteomes" id="UP000286181"/>
    </source>
</evidence>
<evidence type="ECO:0000313" key="26">
    <source>
        <dbReference type="EMBL" id="RHI21575.1"/>
    </source>
</evidence>
<evidence type="ECO:0000313" key="32">
    <source>
        <dbReference type="Proteomes" id="UP000095673"/>
    </source>
</evidence>
<evidence type="ECO:0000313" key="38">
    <source>
        <dbReference type="Proteomes" id="UP000266698"/>
    </source>
</evidence>
<proteinExistence type="predicted"/>
<evidence type="ECO:0000313" key="31">
    <source>
        <dbReference type="Proteomes" id="UP000095384"/>
    </source>
</evidence>
<dbReference type="EMBL" id="QSKY01000044">
    <property type="protein sequence ID" value="RHE98930.1"/>
    <property type="molecule type" value="Genomic_DNA"/>
</dbReference>
<reference evidence="4" key="8">
    <citation type="submission" date="2021-10" db="EMBL/GenBank/DDBJ databases">
        <title>Collection of gut derived symbiotic bacterial strains cultured from healthy donors.</title>
        <authorList>
            <person name="Lin H."/>
            <person name="Littmann E."/>
            <person name="Kohout C."/>
            <person name="Pamer E.G."/>
        </authorList>
    </citation>
    <scope>NUCLEOTIDE SEQUENCE</scope>
    <source>
        <strain evidence="5">DFI.7.28A</strain>
        <strain evidence="4">DFI.9.42</strain>
    </source>
</reference>
<dbReference type="EMBL" id="VSTG01000003">
    <property type="protein sequence ID" value="TYL59345.1"/>
    <property type="molecule type" value="Genomic_DNA"/>
</dbReference>
<dbReference type="EMBL" id="JAJCJQ010000044">
    <property type="protein sequence ID" value="MCB6962284.1"/>
    <property type="molecule type" value="Genomic_DNA"/>
</dbReference>
<dbReference type="EMBL" id="QRUJ01000007">
    <property type="protein sequence ID" value="RGR54645.1"/>
    <property type="molecule type" value="Genomic_DNA"/>
</dbReference>
<dbReference type="Proteomes" id="UP000324325">
    <property type="component" value="Unassembled WGS sequence"/>
</dbReference>
<dbReference type="EMBL" id="QRKN01000007">
    <property type="protein sequence ID" value="RHI21575.1"/>
    <property type="molecule type" value="Genomic_DNA"/>
</dbReference>
<evidence type="ECO:0000313" key="27">
    <source>
        <dbReference type="EMBL" id="RHL01817.1"/>
    </source>
</evidence>
<dbReference type="InterPro" id="IPR035069">
    <property type="entry name" value="TTHA1013/TTHA0281-like"/>
</dbReference>
<evidence type="ECO:0000313" key="17">
    <source>
        <dbReference type="EMBL" id="RGW88592.1"/>
    </source>
</evidence>
<dbReference type="Proteomes" id="UP000286181">
    <property type="component" value="Unassembled WGS sequence"/>
</dbReference>
<dbReference type="Gene3D" id="3.30.160.250">
    <property type="match status" value="1"/>
</dbReference>
<reference evidence="30 54" key="4">
    <citation type="submission" date="2019-08" db="EMBL/GenBank/DDBJ databases">
        <authorList>
            <person name="Duncan S."/>
            <person name="Walker A."/>
        </authorList>
    </citation>
    <scope>NUCLEOTIDE SEQUENCE [LARGE SCALE GENOMIC DNA]</scope>
    <source>
        <strain evidence="30 54">L2-21</strain>
    </source>
</reference>
<evidence type="ECO:0000313" key="24">
    <source>
        <dbReference type="EMBL" id="RHD89952.1"/>
    </source>
</evidence>
<dbReference type="Proteomes" id="UP000260970">
    <property type="component" value="Unassembled WGS sequence"/>
</dbReference>
<evidence type="ECO:0000313" key="13">
    <source>
        <dbReference type="EMBL" id="RGR54645.1"/>
    </source>
</evidence>
<evidence type="ECO:0000313" key="8">
    <source>
        <dbReference type="EMBL" id="NSC28192.1"/>
    </source>
</evidence>
<evidence type="ECO:0000313" key="46">
    <source>
        <dbReference type="Proteomes" id="UP000284835"/>
    </source>
</evidence>
<dbReference type="Proteomes" id="UP000283683">
    <property type="component" value="Unassembled WGS sequence"/>
</dbReference>
<dbReference type="Proteomes" id="UP000286341">
    <property type="component" value="Unassembled WGS sequence"/>
</dbReference>
<dbReference type="Proteomes" id="UP000266698">
    <property type="component" value="Unassembled WGS sequence"/>
</dbReference>
<sequence length="142" mass="15853">MLSIYPACFFKEDNGYSVIFPDLNYLATQGDTLEDAVAMAVDCLAGYLYTAKMDNEKFPKASKLSDINIDRLSDELDITGTYTDAFTNMVSVDVKAYAKEHFDKSVRKTLTIPAWLNTAAQEEGINFSKTLQEALMSKLKAH</sequence>
<dbReference type="Proteomes" id="UP001212823">
    <property type="component" value="Unassembled WGS sequence"/>
</dbReference>
<dbReference type="Proteomes" id="UP001197847">
    <property type="component" value="Unassembled WGS sequence"/>
</dbReference>
<dbReference type="EMBL" id="QSDV01000035">
    <property type="protein sequence ID" value="RGZ15722.1"/>
    <property type="molecule type" value="Genomic_DNA"/>
</dbReference>
<organism evidence="3 31">
    <name type="scientific">Agathobacter rectalis</name>
    <dbReference type="NCBI Taxonomy" id="39491"/>
    <lineage>
        <taxon>Bacteria</taxon>
        <taxon>Bacillati</taxon>
        <taxon>Bacillota</taxon>
        <taxon>Clostridia</taxon>
        <taxon>Lachnospirales</taxon>
        <taxon>Lachnospiraceae</taxon>
        <taxon>Agathobacter</taxon>
    </lineage>
</organism>
<gene>
    <name evidence="29" type="ORF">DW001_07040</name>
    <name evidence="28" type="ORF">DW028_14430</name>
    <name evidence="27" type="ORF">DW038_14780</name>
    <name evidence="26" type="ORF">DW172_09790</name>
    <name evidence="25" type="ORF">DW703_16320</name>
    <name evidence="24" type="ORF">DW775_15280</name>
    <name evidence="23" type="ORF">DW848_10535</name>
    <name evidence="22" type="ORF">DW912_10570</name>
    <name evidence="21" type="ORF">DW948_03970</name>
    <name evidence="20" type="ORF">DW967_03480</name>
    <name evidence="19" type="ORF">DW975_01905</name>
    <name evidence="17" type="ORF">DWV45_04270</name>
    <name evidence="16" type="ORF">DWV78_12675</name>
    <name evidence="15" type="ORF">DWW89_10690</name>
    <name evidence="14" type="ORF">DWX06_14680</name>
    <name evidence="13" type="ORF">DWY38_08615</name>
    <name evidence="18" type="ORF">DXA03_13245</name>
    <name evidence="12" type="ORF">DXB72_08800</name>
    <name evidence="11" type="ORF">DXC13_05215</name>
    <name evidence="10" type="ORF">DXD13_12315</name>
    <name evidence="3" type="ORF">ERS852417_02109</name>
    <name evidence="2" type="ORF">ERS852580_01605</name>
    <name evidence="30" type="ORF">FYL37_03715</name>
    <name evidence="8" type="ORF">G4319_12785</name>
    <name evidence="9" type="ORF">LD38_14125</name>
    <name evidence="4" type="ORF">LIZ56_12530</name>
    <name evidence="5" type="ORF">LIZ82_15525</name>
    <name evidence="6" type="ORF">LK487_14645</name>
    <name evidence="7" type="ORF">PNE45_15000</name>
</gene>
<dbReference type="EMBL" id="QRXR01000016">
    <property type="protein sequence ID" value="RGU22804.1"/>
    <property type="molecule type" value="Genomic_DNA"/>
</dbReference>
<dbReference type="EMBL" id="JAJFBX010000029">
    <property type="protein sequence ID" value="MCC2748244.1"/>
    <property type="molecule type" value="Genomic_DNA"/>
</dbReference>
<dbReference type="Proteomes" id="UP000095384">
    <property type="component" value="Unassembled WGS sequence"/>
</dbReference>
<dbReference type="Proteomes" id="UP001197684">
    <property type="component" value="Unassembled WGS sequence"/>
</dbReference>
<evidence type="ECO:0000313" key="6">
    <source>
        <dbReference type="EMBL" id="MCC2748244.1"/>
    </source>
</evidence>
<evidence type="ECO:0000313" key="36">
    <source>
        <dbReference type="Proteomes" id="UP000261052"/>
    </source>
</evidence>
<evidence type="ECO:0000313" key="20">
    <source>
        <dbReference type="EMBL" id="RGZ94546.1"/>
    </source>
</evidence>
<reference evidence="9 33" key="1">
    <citation type="submission" date="2014-09" db="EMBL/GenBank/DDBJ databases">
        <title>Butyrate-producing bacteria isolated from human gut.</title>
        <authorList>
            <person name="Zhang Q."/>
            <person name="Zhao L."/>
        </authorList>
    </citation>
    <scope>NUCLEOTIDE SEQUENCE [LARGE SCALE GENOMIC DNA]</scope>
    <source>
        <strain evidence="9 33">R22</strain>
    </source>
</reference>
<evidence type="ECO:0000313" key="19">
    <source>
        <dbReference type="EMBL" id="RGZ76593.1"/>
    </source>
</evidence>
<dbReference type="EMBL" id="JRFS01000036">
    <property type="protein sequence ID" value="PWE82709.1"/>
    <property type="molecule type" value="Genomic_DNA"/>
</dbReference>
<dbReference type="EMBL" id="QRON01000018">
    <property type="protein sequence ID" value="RHL25645.1"/>
    <property type="molecule type" value="Genomic_DNA"/>
</dbReference>
<evidence type="ECO:0000313" key="47">
    <source>
        <dbReference type="Proteomes" id="UP000285209"/>
    </source>
</evidence>
<dbReference type="GeneID" id="86987946"/>
<dbReference type="InterPro" id="IPR031807">
    <property type="entry name" value="HicB-like"/>
</dbReference>
<evidence type="ECO:0000313" key="3">
    <source>
        <dbReference type="EMBL" id="CUO35281.1"/>
    </source>
</evidence>
<dbReference type="Proteomes" id="UP000245905">
    <property type="component" value="Unassembled WGS sequence"/>
</dbReference>
<evidence type="ECO:0000313" key="5">
    <source>
        <dbReference type="EMBL" id="MCB6962284.1"/>
    </source>
</evidence>
<name>A0A174EC57_9FIRM</name>
<evidence type="ECO:0000313" key="34">
    <source>
        <dbReference type="Proteomes" id="UP000260717"/>
    </source>
</evidence>
<dbReference type="AlphaFoldDB" id="A0A174EC57"/>
<dbReference type="Proteomes" id="UP000285209">
    <property type="component" value="Unassembled WGS sequence"/>
</dbReference>
<dbReference type="EMBL" id="QRPB01000006">
    <property type="protein sequence ID" value="RHL80093.1"/>
    <property type="molecule type" value="Genomic_DNA"/>
</dbReference>
<reference evidence="8" key="7">
    <citation type="submission" date="2020-02" db="EMBL/GenBank/DDBJ databases">
        <authorList>
            <person name="Littmann E."/>
            <person name="Sorbara M."/>
        </authorList>
    </citation>
    <scope>NUCLEOTIDE SEQUENCE</scope>
    <source>
        <strain evidence="8">MSK.17.79</strain>
    </source>
</reference>
<evidence type="ECO:0000313" key="10">
    <source>
        <dbReference type="EMBL" id="RGK41408.1"/>
    </source>
</evidence>
<evidence type="ECO:0000313" key="41">
    <source>
        <dbReference type="Proteomes" id="UP000283501"/>
    </source>
</evidence>
<dbReference type="EMBL" id="QSFB01000003">
    <property type="protein sequence ID" value="RHA15587.1"/>
    <property type="molecule type" value="Genomic_DNA"/>
</dbReference>
<dbReference type="Proteomes" id="UP000284296">
    <property type="component" value="Unassembled WGS sequence"/>
</dbReference>
<evidence type="ECO:0000313" key="18">
    <source>
        <dbReference type="EMBL" id="RGZ15722.1"/>
    </source>
</evidence>
<accession>A0A174EC57</accession>
<dbReference type="EMBL" id="QSJS01000036">
    <property type="protein sequence ID" value="RHD89952.1"/>
    <property type="molecule type" value="Genomic_DNA"/>
</dbReference>
<dbReference type="EMBL" id="QSTI01000006">
    <property type="protein sequence ID" value="RGM50853.1"/>
    <property type="molecule type" value="Genomic_DNA"/>
</dbReference>
<dbReference type="Proteomes" id="UP001193670">
    <property type="component" value="Unassembled WGS sequence"/>
</dbReference>
<dbReference type="Proteomes" id="UP000261052">
    <property type="component" value="Unassembled WGS sequence"/>
</dbReference>
<dbReference type="OMA" id="WVEFPEF"/>
<evidence type="ECO:0000313" key="25">
    <source>
        <dbReference type="EMBL" id="RHE98930.1"/>
    </source>
</evidence>
<dbReference type="EMBL" id="QSAE01000049">
    <property type="protein sequence ID" value="RGW38339.1"/>
    <property type="molecule type" value="Genomic_DNA"/>
</dbReference>
<evidence type="ECO:0000313" key="40">
    <source>
        <dbReference type="Proteomes" id="UP000283431"/>
    </source>
</evidence>
<evidence type="ECO:0000313" key="2">
    <source>
        <dbReference type="EMBL" id="CUN01880.1"/>
    </source>
</evidence>
<dbReference type="EMBL" id="JAJCJK010000021">
    <property type="protein sequence ID" value="MCB6939226.1"/>
    <property type="molecule type" value="Genomic_DNA"/>
</dbReference>
<reference evidence="7" key="10">
    <citation type="submission" date="2023-01" db="EMBL/GenBank/DDBJ databases">
        <title>Human gut microbiome strain richness.</title>
        <authorList>
            <person name="Chen-Liaw A."/>
        </authorList>
    </citation>
    <scope>NUCLEOTIDE SEQUENCE</scope>
    <source>
        <strain evidence="7">1001283st1_D2_1001283B150209_150212</strain>
    </source>
</reference>
<evidence type="ECO:0000313" key="28">
    <source>
        <dbReference type="EMBL" id="RHL25645.1"/>
    </source>
</evidence>
<dbReference type="Proteomes" id="UP000286581">
    <property type="component" value="Unassembled WGS sequence"/>
</dbReference>
<dbReference type="EMBL" id="CYYW01000015">
    <property type="protein sequence ID" value="CUO35281.1"/>
    <property type="molecule type" value="Genomic_DNA"/>
</dbReference>
<evidence type="ECO:0000313" key="11">
    <source>
        <dbReference type="EMBL" id="RGM50853.1"/>
    </source>
</evidence>
<reference evidence="6" key="9">
    <citation type="submission" date="2021-10" db="EMBL/GenBank/DDBJ databases">
        <title>Collection of gut derived symbiotic bacterial strains cultured from healthy donors.</title>
        <authorList>
            <person name="Lin H."/>
            <person name="Littmann E."/>
            <person name="Claire K."/>
            <person name="Pamer E."/>
        </authorList>
    </citation>
    <scope>NUCLEOTIDE SEQUENCE</scope>
    <source>
        <strain evidence="6">MSK.22.92</strain>
    </source>
</reference>
<evidence type="ECO:0000313" key="22">
    <source>
        <dbReference type="EMBL" id="RHA91447.1"/>
    </source>
</evidence>
<evidence type="ECO:0000313" key="35">
    <source>
        <dbReference type="Proteomes" id="UP000260970"/>
    </source>
</evidence>
<dbReference type="EMBL" id="CYXM01000006">
    <property type="protein sequence ID" value="CUN01880.1"/>
    <property type="molecule type" value="Genomic_DNA"/>
</dbReference>
<dbReference type="EMBL" id="JAQLYE010000046">
    <property type="protein sequence ID" value="MDB8019316.1"/>
    <property type="molecule type" value="Genomic_DNA"/>
</dbReference>
<dbReference type="EMBL" id="QRXG01000037">
    <property type="protein sequence ID" value="RGT78070.1"/>
    <property type="molecule type" value="Genomic_DNA"/>
</dbReference>
<dbReference type="Proteomes" id="UP000284835">
    <property type="component" value="Unassembled WGS sequence"/>
</dbReference>
<dbReference type="EMBL" id="QSES01000005">
    <property type="protein sequence ID" value="RGZ94546.1"/>
    <property type="molecule type" value="Genomic_DNA"/>
</dbReference>
<dbReference type="EMBL" id="QSEN01000002">
    <property type="protein sequence ID" value="RGZ76593.1"/>
    <property type="molecule type" value="Genomic_DNA"/>
</dbReference>
<dbReference type="Proteomes" id="UP000283721">
    <property type="component" value="Unassembled WGS sequence"/>
</dbReference>
<evidence type="ECO:0000313" key="16">
    <source>
        <dbReference type="EMBL" id="RGW38339.1"/>
    </source>
</evidence>
<dbReference type="Proteomes" id="UP000283431">
    <property type="component" value="Unassembled WGS sequence"/>
</dbReference>